<dbReference type="Pfam" id="PF01938">
    <property type="entry name" value="TRAM"/>
    <property type="match status" value="1"/>
</dbReference>
<dbReference type="GO" id="GO:0070041">
    <property type="term" value="F:rRNA (uridine-C5-)-methyltransferase activity"/>
    <property type="evidence" value="ECO:0007669"/>
    <property type="project" value="TreeGrafter"/>
</dbReference>
<dbReference type="InterPro" id="IPR030390">
    <property type="entry name" value="MeTrfase_TrmA_AS"/>
</dbReference>
<dbReference type="Gene3D" id="3.40.50.150">
    <property type="entry name" value="Vaccinia Virus protein VP39"/>
    <property type="match status" value="1"/>
</dbReference>
<evidence type="ECO:0000256" key="2">
    <source>
        <dbReference type="ARBA" id="ARBA00022679"/>
    </source>
</evidence>
<dbReference type="PROSITE" id="PS51687">
    <property type="entry name" value="SAM_MT_RNA_M5U"/>
    <property type="match status" value="1"/>
</dbReference>
<dbReference type="CDD" id="cd02440">
    <property type="entry name" value="AdoMet_MTases"/>
    <property type="match status" value="1"/>
</dbReference>
<feature type="binding site" evidence="4">
    <location>
        <position position="317"/>
    </location>
    <ligand>
        <name>S-adenosyl-L-methionine</name>
        <dbReference type="ChEBI" id="CHEBI:59789"/>
    </ligand>
</feature>
<dbReference type="InterPro" id="IPR029063">
    <property type="entry name" value="SAM-dependent_MTases_sf"/>
</dbReference>
<dbReference type="STRING" id="1216932.CM240_1424"/>
<dbReference type="GO" id="GO:0070475">
    <property type="term" value="P:rRNA base methylation"/>
    <property type="evidence" value="ECO:0007669"/>
    <property type="project" value="TreeGrafter"/>
</dbReference>
<feature type="active site" description="Nucleophile" evidence="4">
    <location>
        <position position="410"/>
    </location>
</feature>
<dbReference type="FunFam" id="3.40.50.150:FF:000009">
    <property type="entry name" value="23S rRNA (Uracil(1939)-C(5))-methyltransferase RlmD"/>
    <property type="match status" value="1"/>
</dbReference>
<dbReference type="InterPro" id="IPR010280">
    <property type="entry name" value="U5_MeTrfase_fam"/>
</dbReference>
<dbReference type="PANTHER" id="PTHR11061:SF30">
    <property type="entry name" value="TRNA (URACIL(54)-C(5))-METHYLTRANSFERASE"/>
    <property type="match status" value="1"/>
</dbReference>
<evidence type="ECO:0000256" key="1">
    <source>
        <dbReference type="ARBA" id="ARBA00022603"/>
    </source>
</evidence>
<evidence type="ECO:0000256" key="5">
    <source>
        <dbReference type="PROSITE-ProRule" id="PRU10015"/>
    </source>
</evidence>
<keyword evidence="8" id="KW-1185">Reference proteome</keyword>
<keyword evidence="3 4" id="KW-0949">S-adenosyl-L-methionine</keyword>
<dbReference type="RefSeq" id="WP_044037746.1">
    <property type="nucleotide sequence ID" value="NZ_HG917868.1"/>
</dbReference>
<organism evidence="7 8">
    <name type="scientific">Clostridium bornimense</name>
    <dbReference type="NCBI Taxonomy" id="1216932"/>
    <lineage>
        <taxon>Bacteria</taxon>
        <taxon>Bacillati</taxon>
        <taxon>Bacillota</taxon>
        <taxon>Clostridia</taxon>
        <taxon>Eubacteriales</taxon>
        <taxon>Clostridiaceae</taxon>
        <taxon>Clostridium</taxon>
    </lineage>
</organism>
<dbReference type="OrthoDB" id="9804590at2"/>
<protein>
    <submittedName>
        <fullName evidence="7">Putative RNA methyltransferase CTC_01941</fullName>
        <ecNumber evidence="7">2.1.1.-</ecNumber>
    </submittedName>
</protein>
<feature type="domain" description="TRAM" evidence="6">
    <location>
        <begin position="3"/>
        <end position="43"/>
    </location>
</feature>
<feature type="binding site" evidence="4">
    <location>
        <position position="383"/>
    </location>
    <ligand>
        <name>S-adenosyl-L-methionine</name>
        <dbReference type="ChEBI" id="CHEBI:59789"/>
    </ligand>
</feature>
<dbReference type="Gene3D" id="2.40.50.1070">
    <property type="match status" value="1"/>
</dbReference>
<evidence type="ECO:0000313" key="8">
    <source>
        <dbReference type="Proteomes" id="UP000019426"/>
    </source>
</evidence>
<evidence type="ECO:0000313" key="7">
    <source>
        <dbReference type="EMBL" id="CDM68583.1"/>
    </source>
</evidence>
<proteinExistence type="inferred from homology"/>
<evidence type="ECO:0000256" key="4">
    <source>
        <dbReference type="PROSITE-ProRule" id="PRU01024"/>
    </source>
</evidence>
<comment type="similarity">
    <text evidence="4">Belongs to the class I-like SAM-binding methyltransferase superfamily. RNA M5U methyltransferase family.</text>
</comment>
<dbReference type="PANTHER" id="PTHR11061">
    <property type="entry name" value="RNA M5U METHYLTRANSFERASE"/>
    <property type="match status" value="1"/>
</dbReference>
<dbReference type="PROSITE" id="PS01230">
    <property type="entry name" value="TRMA_1"/>
    <property type="match status" value="1"/>
</dbReference>
<dbReference type="InterPro" id="IPR012340">
    <property type="entry name" value="NA-bd_OB-fold"/>
</dbReference>
<dbReference type="EC" id="2.1.1.-" evidence="7"/>
<dbReference type="NCBIfam" id="TIGR00479">
    <property type="entry name" value="rumA"/>
    <property type="match status" value="1"/>
</dbReference>
<keyword evidence="1 4" id="KW-0489">Methyltransferase</keyword>
<dbReference type="eggNOG" id="COG2265">
    <property type="taxonomic scope" value="Bacteria"/>
</dbReference>
<sequence length="455" mass="51687">MAKRRREYEVLIEDVAFPGMGVAKHNDREIYVKGAIPGQKVKVSGGRKKKGRLECPIREIIEEVDYKIEPLCSHFNDGCGGCSHQFIDYATQLKFKEKAVLNLFNQKKIESYEYLGIEKSEKQFEYRNKMEFTFGDLEKGGELTLGMHAKGKSFGILTVNKCQLVDNDFRLILDAVLKFAKENNLPHYRIMSREGFLRNLVVRKGENTNELMINLVTTTQMKVDFSELVNTIKSLPLKNELVSFLHTSNDSLSEAVIIDKLDILYGRDYIYDKLFDLKFKITPMSFFQTNTKGAERLYSIVKDFMGDSEDKVVFDLYCGTGTIGQIVAPNAKKVIGIELVEEAVESAKINSKLNNLNNTEFIAGDVGEVIKTLKVKPDIIIVDPPRAGVSPKALDYLVKFNAKEIIYVSCNPVSLVDNLVQFKEYGYEVEKVKLMDMFPNTPHVECVVLMSRVEK</sequence>
<dbReference type="PATRIC" id="fig|1216932.3.peg.1417"/>
<dbReference type="SUPFAM" id="SSF50249">
    <property type="entry name" value="Nucleic acid-binding proteins"/>
    <property type="match status" value="1"/>
</dbReference>
<keyword evidence="2 4" id="KW-0808">Transferase</keyword>
<reference evidence="7 8" key="1">
    <citation type="submission" date="2013-11" db="EMBL/GenBank/DDBJ databases">
        <title>Complete genome sequence of Clostridum sp. M2/40.</title>
        <authorList>
            <person name="Wibberg D."/>
            <person name="Puehler A."/>
            <person name="Schlueter A."/>
        </authorList>
    </citation>
    <scope>NUCLEOTIDE SEQUENCE [LARGE SCALE GENOMIC DNA]</scope>
    <source>
        <strain evidence="8">M2/40</strain>
    </source>
</reference>
<name>W6RW25_9CLOT</name>
<accession>W6RW25</accession>
<feature type="active site" evidence="5">
    <location>
        <position position="410"/>
    </location>
</feature>
<dbReference type="HOGENOM" id="CLU_014689_7_2_9"/>
<dbReference type="SUPFAM" id="SSF53335">
    <property type="entry name" value="S-adenosyl-L-methionine-dependent methyltransferases"/>
    <property type="match status" value="1"/>
</dbReference>
<evidence type="ECO:0000259" key="6">
    <source>
        <dbReference type="Pfam" id="PF01938"/>
    </source>
</evidence>
<gene>
    <name evidence="7" type="ORF">CM240_1424</name>
</gene>
<dbReference type="KEGG" id="clt:CM240_1424"/>
<dbReference type="Gene3D" id="2.40.50.140">
    <property type="entry name" value="Nucleic acid-binding proteins"/>
    <property type="match status" value="1"/>
</dbReference>
<evidence type="ECO:0000256" key="3">
    <source>
        <dbReference type="ARBA" id="ARBA00022691"/>
    </source>
</evidence>
<dbReference type="Pfam" id="PF05958">
    <property type="entry name" value="tRNA_U5-meth_tr"/>
    <property type="match status" value="1"/>
</dbReference>
<dbReference type="EMBL" id="HG917868">
    <property type="protein sequence ID" value="CDM68583.1"/>
    <property type="molecule type" value="Genomic_DNA"/>
</dbReference>
<dbReference type="Proteomes" id="UP000019426">
    <property type="component" value="Chromosome M2/40_rep1"/>
</dbReference>
<dbReference type="InterPro" id="IPR002792">
    <property type="entry name" value="TRAM_dom"/>
</dbReference>
<feature type="binding site" evidence="4">
    <location>
        <position position="288"/>
    </location>
    <ligand>
        <name>S-adenosyl-L-methionine</name>
        <dbReference type="ChEBI" id="CHEBI:59789"/>
    </ligand>
</feature>
<feature type="binding site" evidence="4">
    <location>
        <position position="338"/>
    </location>
    <ligand>
        <name>S-adenosyl-L-methionine</name>
        <dbReference type="ChEBI" id="CHEBI:59789"/>
    </ligand>
</feature>
<dbReference type="AlphaFoldDB" id="W6RW25"/>